<dbReference type="CDD" id="cd09996">
    <property type="entry name" value="HDAC_classII_1"/>
    <property type="match status" value="1"/>
</dbReference>
<dbReference type="Gene3D" id="3.40.800.20">
    <property type="entry name" value="Histone deacetylase domain"/>
    <property type="match status" value="1"/>
</dbReference>
<keyword evidence="4" id="KW-1185">Reference proteome</keyword>
<dbReference type="PANTHER" id="PTHR10625:SF31">
    <property type="entry name" value="HISTONE DEACETYLASE DOMAIN-CONTAINING PROTEIN"/>
    <property type="match status" value="1"/>
</dbReference>
<name>A0ABY4E2R8_9NEIS</name>
<comment type="similarity">
    <text evidence="1">Belongs to the histone deacetylase family.</text>
</comment>
<evidence type="ECO:0000313" key="3">
    <source>
        <dbReference type="EMBL" id="UOO90067.1"/>
    </source>
</evidence>
<evidence type="ECO:0000256" key="1">
    <source>
        <dbReference type="ARBA" id="ARBA00005947"/>
    </source>
</evidence>
<dbReference type="SUPFAM" id="SSF52768">
    <property type="entry name" value="Arginase/deacetylase"/>
    <property type="match status" value="1"/>
</dbReference>
<protein>
    <submittedName>
        <fullName evidence="3">Class II histone deacetylase</fullName>
    </submittedName>
</protein>
<evidence type="ECO:0000313" key="4">
    <source>
        <dbReference type="Proteomes" id="UP000832011"/>
    </source>
</evidence>
<dbReference type="InterPro" id="IPR023696">
    <property type="entry name" value="Ureohydrolase_dom_sf"/>
</dbReference>
<dbReference type="InterPro" id="IPR023801">
    <property type="entry name" value="His_deacetylse_dom"/>
</dbReference>
<feature type="domain" description="Histone deacetylase" evidence="2">
    <location>
        <begin position="35"/>
        <end position="314"/>
    </location>
</feature>
<organism evidence="3 4">
    <name type="scientific">Vitreoscilla massiliensis</name>
    <dbReference type="NCBI Taxonomy" id="1689272"/>
    <lineage>
        <taxon>Bacteria</taxon>
        <taxon>Pseudomonadati</taxon>
        <taxon>Pseudomonadota</taxon>
        <taxon>Betaproteobacteria</taxon>
        <taxon>Neisseriales</taxon>
        <taxon>Neisseriaceae</taxon>
        <taxon>Vitreoscilla</taxon>
    </lineage>
</organism>
<dbReference type="PRINTS" id="PR01270">
    <property type="entry name" value="HDASUPER"/>
</dbReference>
<dbReference type="PANTHER" id="PTHR10625">
    <property type="entry name" value="HISTONE DEACETYLASE HDAC1-RELATED"/>
    <property type="match status" value="1"/>
</dbReference>
<evidence type="ECO:0000259" key="2">
    <source>
        <dbReference type="Pfam" id="PF00850"/>
    </source>
</evidence>
<accession>A0ABY4E2R8</accession>
<reference evidence="3 4" key="1">
    <citation type="journal article" date="2022" name="Res Sq">
        <title>Evolution of multicellular longitudinally dividing oral cavity symbionts (Neisseriaceae).</title>
        <authorList>
            <person name="Nyongesa S."/>
            <person name="Weber P."/>
            <person name="Bernet E."/>
            <person name="Pullido F."/>
            <person name="Nieckarz M."/>
            <person name="Delaby M."/>
            <person name="Nieves C."/>
            <person name="Viehboeck T."/>
            <person name="Krause N."/>
            <person name="Rivera-Millot A."/>
            <person name="Nakamura A."/>
            <person name="Vischer N."/>
            <person name="VanNieuwenhze M."/>
            <person name="Brun Y."/>
            <person name="Cava F."/>
            <person name="Bulgheresi S."/>
            <person name="Veyrier F."/>
        </authorList>
    </citation>
    <scope>NUCLEOTIDE SEQUENCE [LARGE SCALE GENOMIC DNA]</scope>
    <source>
        <strain evidence="3 4">SN4</strain>
    </source>
</reference>
<dbReference type="RefSeq" id="WP_058356033.1">
    <property type="nucleotide sequence ID" value="NZ_CABKVG010000008.1"/>
</dbReference>
<dbReference type="InterPro" id="IPR000286">
    <property type="entry name" value="HDACs"/>
</dbReference>
<dbReference type="InterPro" id="IPR037138">
    <property type="entry name" value="His_deacetylse_dom_sf"/>
</dbReference>
<dbReference type="Pfam" id="PF00850">
    <property type="entry name" value="Hist_deacetyl"/>
    <property type="match status" value="1"/>
</dbReference>
<sequence length="371" mass="39722">MNKTGLVWHELYMWHDTGNYAGLMQPSLVVQPNIHYESPEPKRRIKNLLDVTGVTEQLTAIKPHTASREDLARAHSVEYLDQVEAMRGIGGNVDPESVLGKSSVEIAQLSAGGAIAAVEAVVSGKVQNAYALIRPPGHHAEPDLGCGFCVYANAAIAGAHALDVLGLERIAFVDWDVHHGNGTEAVFLNDPRALTISLHQDGLYPAGRGAVDVHGEGDAAGRNINIPLQPGSGEGAYLYAFEQIVLPALAAFKPDLIIVPSGFDASIEDPLGRMMLHADSYRKMTELLMQAADELCSGRLVMTHEGGYNPNTTPFLGLAVITALMGVDNPVVEPCLQGFKTTPGQDLQAYQKAWIDGLLAELKQAPQSLLA</sequence>
<dbReference type="EMBL" id="CP091511">
    <property type="protein sequence ID" value="UOO90067.1"/>
    <property type="molecule type" value="Genomic_DNA"/>
</dbReference>
<proteinExistence type="inferred from homology"/>
<dbReference type="Proteomes" id="UP000832011">
    <property type="component" value="Chromosome"/>
</dbReference>
<gene>
    <name evidence="3" type="ORF">LVJ82_03495</name>
</gene>